<feature type="transmembrane region" description="Helical" evidence="6">
    <location>
        <begin position="44"/>
        <end position="60"/>
    </location>
</feature>
<evidence type="ECO:0000313" key="9">
    <source>
        <dbReference type="Proteomes" id="UP000285655"/>
    </source>
</evidence>
<evidence type="ECO:0000313" key="8">
    <source>
        <dbReference type="EMBL" id="RJO62240.1"/>
    </source>
</evidence>
<feature type="transmembrane region" description="Helical" evidence="6">
    <location>
        <begin position="108"/>
        <end position="129"/>
    </location>
</feature>
<dbReference type="InterPro" id="IPR051401">
    <property type="entry name" value="GtrA_CellWall_Glycosyl"/>
</dbReference>
<feature type="domain" description="GtrA/DPMS transmembrane" evidence="7">
    <location>
        <begin position="19"/>
        <end position="134"/>
    </location>
</feature>
<keyword evidence="4 6" id="KW-1133">Transmembrane helix</keyword>
<proteinExistence type="inferred from homology"/>
<dbReference type="AlphaFoldDB" id="A0A419DGR0"/>
<dbReference type="GO" id="GO:0000271">
    <property type="term" value="P:polysaccharide biosynthetic process"/>
    <property type="evidence" value="ECO:0007669"/>
    <property type="project" value="InterPro"/>
</dbReference>
<accession>A0A419DGR0</accession>
<organism evidence="8 9">
    <name type="scientific">candidate division WS5 bacterium</name>
    <dbReference type="NCBI Taxonomy" id="2093353"/>
    <lineage>
        <taxon>Bacteria</taxon>
        <taxon>candidate division WS5</taxon>
    </lineage>
</organism>
<dbReference type="GO" id="GO:0005886">
    <property type="term" value="C:plasma membrane"/>
    <property type="evidence" value="ECO:0007669"/>
    <property type="project" value="TreeGrafter"/>
</dbReference>
<dbReference type="PANTHER" id="PTHR38459">
    <property type="entry name" value="PROPHAGE BACTOPRENOL-LINKED GLUCOSE TRANSLOCASE HOMOLOG"/>
    <property type="match status" value="1"/>
</dbReference>
<evidence type="ECO:0000256" key="4">
    <source>
        <dbReference type="ARBA" id="ARBA00022989"/>
    </source>
</evidence>
<name>A0A419DGR0_9BACT</name>
<reference evidence="8 9" key="1">
    <citation type="journal article" date="2017" name="ISME J.">
        <title>Energy and carbon metabolisms in a deep terrestrial subsurface fluid microbial community.</title>
        <authorList>
            <person name="Momper L."/>
            <person name="Jungbluth S.P."/>
            <person name="Lee M.D."/>
            <person name="Amend J.P."/>
        </authorList>
    </citation>
    <scope>NUCLEOTIDE SEQUENCE [LARGE SCALE GENOMIC DNA]</scope>
    <source>
        <strain evidence="8">SURF_29</strain>
    </source>
</reference>
<evidence type="ECO:0000256" key="6">
    <source>
        <dbReference type="SAM" id="Phobius"/>
    </source>
</evidence>
<dbReference type="Pfam" id="PF04138">
    <property type="entry name" value="GtrA_DPMS_TM"/>
    <property type="match status" value="1"/>
</dbReference>
<evidence type="ECO:0000256" key="3">
    <source>
        <dbReference type="ARBA" id="ARBA00022692"/>
    </source>
</evidence>
<gene>
    <name evidence="8" type="ORF">C4544_00080</name>
</gene>
<keyword evidence="5 6" id="KW-0472">Membrane</keyword>
<dbReference type="PANTHER" id="PTHR38459:SF1">
    <property type="entry name" value="PROPHAGE BACTOPRENOL-LINKED GLUCOSE TRANSLOCASE HOMOLOG"/>
    <property type="match status" value="1"/>
</dbReference>
<evidence type="ECO:0000256" key="5">
    <source>
        <dbReference type="ARBA" id="ARBA00023136"/>
    </source>
</evidence>
<dbReference type="EMBL" id="QZJW01000002">
    <property type="protein sequence ID" value="RJO62240.1"/>
    <property type="molecule type" value="Genomic_DNA"/>
</dbReference>
<dbReference type="Proteomes" id="UP000285655">
    <property type="component" value="Unassembled WGS sequence"/>
</dbReference>
<comment type="similarity">
    <text evidence="2">Belongs to the GtrA family.</text>
</comment>
<dbReference type="InterPro" id="IPR007267">
    <property type="entry name" value="GtrA_DPMS_TM"/>
</dbReference>
<comment type="caution">
    <text evidence="8">The sequence shown here is derived from an EMBL/GenBank/DDBJ whole genome shotgun (WGS) entry which is preliminary data.</text>
</comment>
<feature type="transmembrane region" description="Helical" evidence="6">
    <location>
        <begin position="81"/>
        <end position="102"/>
    </location>
</feature>
<comment type="subcellular location">
    <subcellularLocation>
        <location evidence="1">Membrane</location>
        <topology evidence="1">Multi-pass membrane protein</topology>
    </subcellularLocation>
</comment>
<protein>
    <submittedName>
        <fullName evidence="8">GtrA family protein</fullName>
    </submittedName>
</protein>
<evidence type="ECO:0000256" key="1">
    <source>
        <dbReference type="ARBA" id="ARBA00004141"/>
    </source>
</evidence>
<evidence type="ECO:0000256" key="2">
    <source>
        <dbReference type="ARBA" id="ARBA00009399"/>
    </source>
</evidence>
<keyword evidence="3 6" id="KW-0812">Transmembrane</keyword>
<feature type="transmembrane region" description="Helical" evidence="6">
    <location>
        <begin position="20"/>
        <end position="38"/>
    </location>
</feature>
<sequence>MKKTKLLYCSQNLLEKIFKYIFIGIISLIIDAGFLYIFTEFLKINYLISAGISFLIALLFNFQMNREWTFSETRGKYTKQFISYIVLVIFNLFFTILFMYVSTDILNIYYLYSKIIIITLIALWNFILYRKVIFK</sequence>
<evidence type="ECO:0000259" key="7">
    <source>
        <dbReference type="Pfam" id="PF04138"/>
    </source>
</evidence>